<dbReference type="RefSeq" id="WP_102844680.1">
    <property type="nucleotide sequence ID" value="NZ_PDZR01000021.1"/>
</dbReference>
<dbReference type="PROSITE" id="PS00160">
    <property type="entry name" value="ALDOLASE_KDPG_KHG_2"/>
    <property type="match status" value="1"/>
</dbReference>
<evidence type="ECO:0000256" key="6">
    <source>
        <dbReference type="ARBA" id="ARBA00023239"/>
    </source>
</evidence>
<dbReference type="NCBIfam" id="TIGR01182">
    <property type="entry name" value="eda"/>
    <property type="match status" value="1"/>
</dbReference>
<dbReference type="EC" id="4.1.2.14" evidence="5"/>
<evidence type="ECO:0000256" key="1">
    <source>
        <dbReference type="ARBA" id="ARBA00000654"/>
    </source>
</evidence>
<evidence type="ECO:0000256" key="8">
    <source>
        <dbReference type="ARBA" id="ARBA00023277"/>
    </source>
</evidence>
<dbReference type="SUPFAM" id="SSF51569">
    <property type="entry name" value="Aldolase"/>
    <property type="match status" value="1"/>
</dbReference>
<evidence type="ECO:0000256" key="5">
    <source>
        <dbReference type="ARBA" id="ARBA00013063"/>
    </source>
</evidence>
<dbReference type="CDD" id="cd00452">
    <property type="entry name" value="KDPG_aldolase"/>
    <property type="match status" value="1"/>
</dbReference>
<evidence type="ECO:0000313" key="9">
    <source>
        <dbReference type="EMBL" id="PNG24945.1"/>
    </source>
</evidence>
<keyword evidence="8" id="KW-0119">Carbohydrate metabolism</keyword>
<protein>
    <recommendedName>
        <fullName evidence="5">2-dehydro-3-deoxy-phosphogluconate aldolase</fullName>
        <ecNumber evidence="5">4.1.2.14</ecNumber>
    </recommendedName>
</protein>
<dbReference type="PROSITE" id="PS00159">
    <property type="entry name" value="ALDOLASE_KDPG_KHG_1"/>
    <property type="match status" value="1"/>
</dbReference>
<dbReference type="GO" id="GO:0008675">
    <property type="term" value="F:2-dehydro-3-deoxy-phosphogluconate aldolase activity"/>
    <property type="evidence" value="ECO:0007669"/>
    <property type="project" value="UniProtKB-EC"/>
</dbReference>
<accession>A0A2J7TDT9</accession>
<dbReference type="Proteomes" id="UP000236286">
    <property type="component" value="Unassembled WGS sequence"/>
</dbReference>
<dbReference type="InterPro" id="IPR000887">
    <property type="entry name" value="Aldlse_KDPG_KHG"/>
</dbReference>
<dbReference type="PANTHER" id="PTHR30246">
    <property type="entry name" value="2-KETO-3-DEOXY-6-PHOSPHOGLUCONATE ALDOLASE"/>
    <property type="match status" value="1"/>
</dbReference>
<gene>
    <name evidence="9" type="ORF">CR492_15690</name>
</gene>
<dbReference type="AlphaFoldDB" id="A0A2J7TDT9"/>
<comment type="caution">
    <text evidence="9">The sequence shown here is derived from an EMBL/GenBank/DDBJ whole genome shotgun (WGS) entry which is preliminary data.</text>
</comment>
<comment type="subunit">
    <text evidence="4">Homotrimer.</text>
</comment>
<evidence type="ECO:0000256" key="4">
    <source>
        <dbReference type="ARBA" id="ARBA00011233"/>
    </source>
</evidence>
<dbReference type="InterPro" id="IPR031337">
    <property type="entry name" value="KDPG/KHG_AS_1"/>
</dbReference>
<comment type="pathway">
    <text evidence="2">Carbohydrate acid metabolism; 2-dehydro-3-deoxy-D-gluconate degradation; D-glyceraldehyde 3-phosphate and pyruvate from 2-dehydro-3-deoxy-D-gluconate: step 2/2.</text>
</comment>
<evidence type="ECO:0000256" key="2">
    <source>
        <dbReference type="ARBA" id="ARBA00004736"/>
    </source>
</evidence>
<dbReference type="PANTHER" id="PTHR30246:SF1">
    <property type="entry name" value="2-DEHYDRO-3-DEOXY-6-PHOSPHOGALACTONATE ALDOLASE-RELATED"/>
    <property type="match status" value="1"/>
</dbReference>
<dbReference type="EMBL" id="PDZR01000021">
    <property type="protein sequence ID" value="PNG24945.1"/>
    <property type="molecule type" value="Genomic_DNA"/>
</dbReference>
<dbReference type="InterPro" id="IPR013785">
    <property type="entry name" value="Aldolase_TIM"/>
</dbReference>
<dbReference type="OrthoDB" id="9805177at2"/>
<sequence>MAYKLTEQTLALMKMAPVIPVIQVEDAADAMAQAKALISGGLMVLEITLRTPAALKSIEMLARVFPEAMIGAGTIRDEDQLLAAVGAGARFLVSPGMPPALLKAVKKSPVPILPGVATATEAMTLHDKGFRCMKFFPAEPAGGAKYLSSLGGPLPDLIFCPTGGIDIVKAKAYLALKNVACVGGSWMVAPALIKAGDYAAVEQLAREAAELRAA</sequence>
<reference evidence="9 10" key="1">
    <citation type="submission" date="2017-10" db="EMBL/GenBank/DDBJ databases">
        <title>Genome announcement of Methylocella silvestris TVC from permafrost.</title>
        <authorList>
            <person name="Wang J."/>
            <person name="Geng K."/>
            <person name="Ul-Haque F."/>
            <person name="Crombie A.T."/>
            <person name="Street L.E."/>
            <person name="Wookey P.A."/>
            <person name="Murrell J.C."/>
            <person name="Pratscher J."/>
        </authorList>
    </citation>
    <scope>NUCLEOTIDE SEQUENCE [LARGE SCALE GENOMIC DNA]</scope>
    <source>
        <strain evidence="9 10">TVC</strain>
    </source>
</reference>
<evidence type="ECO:0000256" key="3">
    <source>
        <dbReference type="ARBA" id="ARBA00006906"/>
    </source>
</evidence>
<evidence type="ECO:0000313" key="10">
    <source>
        <dbReference type="Proteomes" id="UP000236286"/>
    </source>
</evidence>
<dbReference type="InterPro" id="IPR031338">
    <property type="entry name" value="KDPG/KHG_AS_2"/>
</dbReference>
<dbReference type="Pfam" id="PF01081">
    <property type="entry name" value="Aldolase"/>
    <property type="match status" value="1"/>
</dbReference>
<name>A0A2J7TDT9_METSI</name>
<dbReference type="NCBIfam" id="NF004325">
    <property type="entry name" value="PRK05718.1"/>
    <property type="match status" value="1"/>
</dbReference>
<keyword evidence="7" id="KW-0704">Schiff base</keyword>
<comment type="similarity">
    <text evidence="3">Belongs to the KHG/KDPG aldolase family.</text>
</comment>
<keyword evidence="6 9" id="KW-0456">Lyase</keyword>
<evidence type="ECO:0000256" key="7">
    <source>
        <dbReference type="ARBA" id="ARBA00023270"/>
    </source>
</evidence>
<proteinExistence type="inferred from homology"/>
<dbReference type="Gene3D" id="3.20.20.70">
    <property type="entry name" value="Aldolase class I"/>
    <property type="match status" value="1"/>
</dbReference>
<organism evidence="9 10">
    <name type="scientific">Methylocella silvestris</name>
    <dbReference type="NCBI Taxonomy" id="199596"/>
    <lineage>
        <taxon>Bacteria</taxon>
        <taxon>Pseudomonadati</taxon>
        <taxon>Pseudomonadota</taxon>
        <taxon>Alphaproteobacteria</taxon>
        <taxon>Hyphomicrobiales</taxon>
        <taxon>Beijerinckiaceae</taxon>
        <taxon>Methylocella</taxon>
    </lineage>
</organism>
<comment type="catalytic activity">
    <reaction evidence="1">
        <text>2-dehydro-3-deoxy-6-phospho-D-gluconate = D-glyceraldehyde 3-phosphate + pyruvate</text>
        <dbReference type="Rhea" id="RHEA:17089"/>
        <dbReference type="ChEBI" id="CHEBI:15361"/>
        <dbReference type="ChEBI" id="CHEBI:57569"/>
        <dbReference type="ChEBI" id="CHEBI:59776"/>
        <dbReference type="EC" id="4.1.2.14"/>
    </reaction>
</comment>